<evidence type="ECO:0000313" key="2">
    <source>
        <dbReference type="Proteomes" id="UP000252477"/>
    </source>
</evidence>
<name>A0A2Z5IPF2_9BACT</name>
<keyword evidence="2" id="KW-1185">Reference proteome</keyword>
<dbReference type="EMBL" id="CP029295">
    <property type="protein sequence ID" value="AXE60553.1"/>
    <property type="molecule type" value="Genomic_DNA"/>
</dbReference>
<dbReference type="Proteomes" id="UP000252477">
    <property type="component" value="Chromosome"/>
</dbReference>
<dbReference type="AlphaFoldDB" id="A0A2Z5IPF2"/>
<evidence type="ECO:0000313" key="1">
    <source>
        <dbReference type="EMBL" id="AXE60553.1"/>
    </source>
</evidence>
<dbReference type="KEGG" id="mpho:DA803_00355"/>
<organism evidence="1 2">
    <name type="scientific">[Mycoplasma] phocae</name>
    <dbReference type="NCBI Taxonomy" id="142651"/>
    <lineage>
        <taxon>Bacteria</taxon>
        <taxon>Bacillati</taxon>
        <taxon>Mycoplasmatota</taxon>
        <taxon>Mycoplasmoidales</taxon>
        <taxon>Metamycoplasmataceae</taxon>
        <taxon>Metamycoplasma</taxon>
    </lineage>
</organism>
<accession>A0A2Z5IPF2</accession>
<protein>
    <submittedName>
        <fullName evidence="1">Uncharacterized protein</fullName>
    </submittedName>
</protein>
<reference evidence="1 2" key="1">
    <citation type="submission" date="2018-05" db="EMBL/GenBank/DDBJ databases">
        <title>Annotation of the Mycoplasma phocidae genome.</title>
        <authorList>
            <person name="Brown D.R."/>
            <person name="Kutish G.F."/>
            <person name="Frasca S.Jr."/>
        </authorList>
    </citation>
    <scope>NUCLEOTIDE SEQUENCE [LARGE SCALE GENOMIC DNA]</scope>
    <source>
        <strain evidence="1 2">105</strain>
    </source>
</reference>
<proteinExistence type="predicted"/>
<gene>
    <name evidence="1" type="ORF">DA803_00355</name>
</gene>
<dbReference type="RefSeq" id="WP_114190672.1">
    <property type="nucleotide sequence ID" value="NZ_CP029295.1"/>
</dbReference>
<sequence>MKKILQWIDKISDVSLNEKNNSLNSAYLFLQNKIKSNVNDYNYDLETSFWHCLKNINQNLVISNFQFNSDKINYKLFKMNLIFYFGKGIKKIEILGKK</sequence>